<gene>
    <name evidence="2" type="ORF">BZL30_7871</name>
</gene>
<organism evidence="2 3">
    <name type="scientific">Mycobacterium kansasii</name>
    <dbReference type="NCBI Taxonomy" id="1768"/>
    <lineage>
        <taxon>Bacteria</taxon>
        <taxon>Bacillati</taxon>
        <taxon>Actinomycetota</taxon>
        <taxon>Actinomycetes</taxon>
        <taxon>Mycobacteriales</taxon>
        <taxon>Mycobacteriaceae</taxon>
        <taxon>Mycobacterium</taxon>
    </lineage>
</organism>
<dbReference type="GO" id="GO:0005524">
    <property type="term" value="F:ATP binding"/>
    <property type="evidence" value="ECO:0007669"/>
    <property type="project" value="InterPro"/>
</dbReference>
<evidence type="ECO:0000313" key="2">
    <source>
        <dbReference type="EMBL" id="OOK67462.1"/>
    </source>
</evidence>
<sequence length="115" mass="12690">MCTLITALAATHDAGRVQFYCLDFGGGVLATIRDLPHVGAVAGRSEPELVRRMVAELESVLRSRESSACEQDGSCDRPPTCSWWSTAGQRCAMNSANWRSRSPRWRRTAFHSGFT</sequence>
<dbReference type="Proteomes" id="UP000189229">
    <property type="component" value="Unassembled WGS sequence"/>
</dbReference>
<dbReference type="AlphaFoldDB" id="A0A1V3WKT9"/>
<dbReference type="InterPro" id="IPR027417">
    <property type="entry name" value="P-loop_NTPase"/>
</dbReference>
<comment type="caution">
    <text evidence="2">The sequence shown here is derived from an EMBL/GenBank/DDBJ whole genome shotgun (WGS) entry which is preliminary data.</text>
</comment>
<evidence type="ECO:0000313" key="3">
    <source>
        <dbReference type="Proteomes" id="UP000189229"/>
    </source>
</evidence>
<reference evidence="2 3" key="1">
    <citation type="submission" date="2017-02" db="EMBL/GenBank/DDBJ databases">
        <title>Complete genome sequences of Mycobacterium kansasii strains isolated from rhesus macaques.</title>
        <authorList>
            <person name="Panda A."/>
            <person name="Nagaraj S."/>
            <person name="Zhao X."/>
            <person name="Tettelin H."/>
            <person name="Detolla L.J."/>
        </authorList>
    </citation>
    <scope>NUCLEOTIDE SEQUENCE [LARGE SCALE GENOMIC DNA]</scope>
    <source>
        <strain evidence="2 3">11-3813</strain>
    </source>
</reference>
<name>A0A1V3WKT9_MYCKA</name>
<proteinExistence type="predicted"/>
<dbReference type="EMBL" id="MVBM01000008">
    <property type="protein sequence ID" value="OOK67462.1"/>
    <property type="molecule type" value="Genomic_DNA"/>
</dbReference>
<protein>
    <submittedName>
        <fullName evidence="2">ESX-1 secretion system protein EccCb1</fullName>
    </submittedName>
</protein>
<feature type="domain" description="FtsK" evidence="1">
    <location>
        <begin position="3"/>
        <end position="66"/>
    </location>
</feature>
<dbReference type="GO" id="GO:0003677">
    <property type="term" value="F:DNA binding"/>
    <property type="evidence" value="ECO:0007669"/>
    <property type="project" value="InterPro"/>
</dbReference>
<dbReference type="Gene3D" id="3.40.50.300">
    <property type="entry name" value="P-loop containing nucleotide triphosphate hydrolases"/>
    <property type="match status" value="1"/>
</dbReference>
<accession>A0A1V3WKT9</accession>
<evidence type="ECO:0000259" key="1">
    <source>
        <dbReference type="Pfam" id="PF01580"/>
    </source>
</evidence>
<dbReference type="InterPro" id="IPR002543">
    <property type="entry name" value="FtsK_dom"/>
</dbReference>
<dbReference type="Pfam" id="PF01580">
    <property type="entry name" value="FtsK_SpoIIIE"/>
    <property type="match status" value="1"/>
</dbReference>